<evidence type="ECO:0000259" key="10">
    <source>
        <dbReference type="PROSITE" id="PS51898"/>
    </source>
</evidence>
<dbReference type="Proteomes" id="UP000886657">
    <property type="component" value="Unassembled WGS sequence"/>
</dbReference>
<evidence type="ECO:0000256" key="7">
    <source>
        <dbReference type="ARBA" id="ARBA00023172"/>
    </source>
</evidence>
<dbReference type="InterPro" id="IPR004107">
    <property type="entry name" value="Integrase_SAM-like_N"/>
</dbReference>
<evidence type="ECO:0000259" key="11">
    <source>
        <dbReference type="PROSITE" id="PS51900"/>
    </source>
</evidence>
<dbReference type="EMBL" id="JADKIO010000005">
    <property type="protein sequence ID" value="MBK9795912.1"/>
    <property type="molecule type" value="Genomic_DNA"/>
</dbReference>
<dbReference type="InterPro" id="IPR044068">
    <property type="entry name" value="CB"/>
</dbReference>
<feature type="domain" description="Tyr recombinase" evidence="10">
    <location>
        <begin position="116"/>
        <end position="301"/>
    </location>
</feature>
<dbReference type="GO" id="GO:0007059">
    <property type="term" value="P:chromosome segregation"/>
    <property type="evidence" value="ECO:0007669"/>
    <property type="project" value="UniProtKB-UniRule"/>
</dbReference>
<dbReference type="GO" id="GO:0005737">
    <property type="term" value="C:cytoplasm"/>
    <property type="evidence" value="ECO:0007669"/>
    <property type="project" value="UniProtKB-SubCell"/>
</dbReference>
<dbReference type="AlphaFoldDB" id="A0A9D7SG71"/>
<evidence type="ECO:0000256" key="6">
    <source>
        <dbReference type="ARBA" id="ARBA00023125"/>
    </source>
</evidence>
<dbReference type="Gene3D" id="1.10.150.130">
    <property type="match status" value="1"/>
</dbReference>
<dbReference type="CDD" id="cd00798">
    <property type="entry name" value="INT_XerDC_C"/>
    <property type="match status" value="1"/>
</dbReference>
<dbReference type="PANTHER" id="PTHR30349:SF77">
    <property type="entry name" value="TYROSINE RECOMBINASE XERC"/>
    <property type="match status" value="1"/>
</dbReference>
<gene>
    <name evidence="9" type="primary">xerC</name>
    <name evidence="12" type="ORF">IPP58_05360</name>
</gene>
<evidence type="ECO:0000256" key="9">
    <source>
        <dbReference type="HAMAP-Rule" id="MF_01808"/>
    </source>
</evidence>
<reference evidence="12" key="1">
    <citation type="submission" date="2020-10" db="EMBL/GenBank/DDBJ databases">
        <title>Connecting structure to function with the recovery of over 1000 high-quality activated sludge metagenome-assembled genomes encoding full-length rRNA genes using long-read sequencing.</title>
        <authorList>
            <person name="Singleton C.M."/>
            <person name="Petriglieri F."/>
            <person name="Kristensen J.M."/>
            <person name="Kirkegaard R.H."/>
            <person name="Michaelsen T.Y."/>
            <person name="Andersen M.H."/>
            <person name="Karst S.M."/>
            <person name="Dueholm M.S."/>
            <person name="Nielsen P.H."/>
            <person name="Albertsen M."/>
        </authorList>
    </citation>
    <scope>NUCLEOTIDE SEQUENCE</scope>
    <source>
        <strain evidence="12">Skiv_18-Q3-R9-52_MAXAC.067</strain>
    </source>
</reference>
<dbReference type="PROSITE" id="PS51900">
    <property type="entry name" value="CB"/>
    <property type="match status" value="1"/>
</dbReference>
<dbReference type="GO" id="GO:0051301">
    <property type="term" value="P:cell division"/>
    <property type="evidence" value="ECO:0007669"/>
    <property type="project" value="UniProtKB-KW"/>
</dbReference>
<feature type="active site" description="O-(3'-phospho-DNA)-tyrosine intermediate" evidence="9">
    <location>
        <position position="288"/>
    </location>
</feature>
<feature type="active site" evidence="9">
    <location>
        <position position="253"/>
    </location>
</feature>
<name>A0A9D7SG71_9BACT</name>
<comment type="subcellular location">
    <subcellularLocation>
        <location evidence="1 9">Cytoplasm</location>
    </subcellularLocation>
</comment>
<dbReference type="InterPro" id="IPR010998">
    <property type="entry name" value="Integrase_recombinase_N"/>
</dbReference>
<dbReference type="PANTHER" id="PTHR30349">
    <property type="entry name" value="PHAGE INTEGRASE-RELATED"/>
    <property type="match status" value="1"/>
</dbReference>
<comment type="function">
    <text evidence="9">Site-specific tyrosine recombinase, which acts by catalyzing the cutting and rejoining of the recombining DNA molecules. The XerC-XerD complex is essential to convert dimers of the bacterial chromosome into monomers to permit their segregation at cell division. It also contributes to the segregational stability of plasmids.</text>
</comment>
<accession>A0A9D7SG71</accession>
<evidence type="ECO:0000256" key="3">
    <source>
        <dbReference type="ARBA" id="ARBA00022618"/>
    </source>
</evidence>
<keyword evidence="5 9" id="KW-0229">DNA integration</keyword>
<dbReference type="GO" id="GO:0006313">
    <property type="term" value="P:DNA transposition"/>
    <property type="evidence" value="ECO:0007669"/>
    <property type="project" value="UniProtKB-UniRule"/>
</dbReference>
<dbReference type="GO" id="GO:0003677">
    <property type="term" value="F:DNA binding"/>
    <property type="evidence" value="ECO:0007669"/>
    <property type="project" value="UniProtKB-UniRule"/>
</dbReference>
<keyword evidence="2 9" id="KW-0963">Cytoplasm</keyword>
<feature type="domain" description="Core-binding (CB)" evidence="11">
    <location>
        <begin position="11"/>
        <end position="95"/>
    </location>
</feature>
<evidence type="ECO:0000256" key="1">
    <source>
        <dbReference type="ARBA" id="ARBA00004496"/>
    </source>
</evidence>
<organism evidence="12 13">
    <name type="scientific">Candidatus Geothrix skivensis</name>
    <dbReference type="NCBI Taxonomy" id="2954439"/>
    <lineage>
        <taxon>Bacteria</taxon>
        <taxon>Pseudomonadati</taxon>
        <taxon>Acidobacteriota</taxon>
        <taxon>Holophagae</taxon>
        <taxon>Holophagales</taxon>
        <taxon>Holophagaceae</taxon>
        <taxon>Geothrix</taxon>
    </lineage>
</organism>
<dbReference type="Gene3D" id="1.10.443.10">
    <property type="entry name" value="Intergrase catalytic core"/>
    <property type="match status" value="1"/>
</dbReference>
<feature type="active site" evidence="9">
    <location>
        <position position="256"/>
    </location>
</feature>
<dbReference type="SUPFAM" id="SSF56349">
    <property type="entry name" value="DNA breaking-rejoining enzymes"/>
    <property type="match status" value="1"/>
</dbReference>
<dbReference type="Pfam" id="PF00589">
    <property type="entry name" value="Phage_integrase"/>
    <property type="match status" value="1"/>
</dbReference>
<comment type="caution">
    <text evidence="12">The sequence shown here is derived from an EMBL/GenBank/DDBJ whole genome shotgun (WGS) entry which is preliminary data.</text>
</comment>
<comment type="subunit">
    <text evidence="9">Forms a cyclic heterotetrameric complex composed of two molecules of XerC and two molecules of XerD.</text>
</comment>
<feature type="active site" evidence="9">
    <location>
        <position position="279"/>
    </location>
</feature>
<comment type="similarity">
    <text evidence="9">Belongs to the 'phage' integrase family. XerC subfamily.</text>
</comment>
<keyword evidence="7 9" id="KW-0233">DNA recombination</keyword>
<proteinExistence type="inferred from homology"/>
<keyword evidence="3 9" id="KW-0132">Cell division</keyword>
<evidence type="ECO:0000313" key="13">
    <source>
        <dbReference type="Proteomes" id="UP000886657"/>
    </source>
</evidence>
<dbReference type="GO" id="GO:0009037">
    <property type="term" value="F:tyrosine-based site-specific recombinase activity"/>
    <property type="evidence" value="ECO:0007669"/>
    <property type="project" value="UniProtKB-UniRule"/>
</dbReference>
<dbReference type="InterPro" id="IPR023009">
    <property type="entry name" value="Tyrosine_recombinase_XerC/XerD"/>
</dbReference>
<evidence type="ECO:0000313" key="12">
    <source>
        <dbReference type="EMBL" id="MBK9795912.1"/>
    </source>
</evidence>
<evidence type="ECO:0000256" key="8">
    <source>
        <dbReference type="ARBA" id="ARBA00023306"/>
    </source>
</evidence>
<evidence type="ECO:0000256" key="2">
    <source>
        <dbReference type="ARBA" id="ARBA00022490"/>
    </source>
</evidence>
<evidence type="ECO:0000256" key="5">
    <source>
        <dbReference type="ARBA" id="ARBA00022908"/>
    </source>
</evidence>
<dbReference type="InterPro" id="IPR013762">
    <property type="entry name" value="Integrase-like_cat_sf"/>
</dbReference>
<dbReference type="InterPro" id="IPR002104">
    <property type="entry name" value="Integrase_catalytic"/>
</dbReference>
<keyword evidence="4 9" id="KW-0159">Chromosome partition</keyword>
<dbReference type="PROSITE" id="PS51898">
    <property type="entry name" value="TYR_RECOMBINASE"/>
    <property type="match status" value="1"/>
</dbReference>
<dbReference type="InterPro" id="IPR050090">
    <property type="entry name" value="Tyrosine_recombinase_XerCD"/>
</dbReference>
<evidence type="ECO:0000256" key="4">
    <source>
        <dbReference type="ARBA" id="ARBA00022829"/>
    </source>
</evidence>
<feature type="active site" evidence="9">
    <location>
        <position position="156"/>
    </location>
</feature>
<dbReference type="HAMAP" id="MF_01808">
    <property type="entry name" value="Recomb_XerC_XerD"/>
    <property type="match status" value="1"/>
</dbReference>
<keyword evidence="6 9" id="KW-0238">DNA-binding</keyword>
<sequence>MFEMLAGKASPALGEVVGAYHLEQRARGVSPHTARAQAGDLDKLLDHALRAQWGSWEVSPRTLRGFALELGDRGLDPASQARILSSARGFFKWLWETQRIQQNPASGLKNPKQVKRLPAFLTEGESQALLDLEPSVDFPSSRLACLLELLYASGLRVSELVGLDLQDLYPEQRTLRVLGKGRKERLVPFHAQAASILDTYLGFRSSFLAAKALAASPALFLNQRGGRLTATSVRTLLRSALEAAAVRSRVSPHALRHSFATHLLNRGMDLRAIQELLGHASLSTTQRYTHLGLEELALTYEKAHPRAKS</sequence>
<keyword evidence="8 9" id="KW-0131">Cell cycle</keyword>
<feature type="active site" evidence="9">
    <location>
        <position position="180"/>
    </location>
</feature>
<dbReference type="InterPro" id="IPR011010">
    <property type="entry name" value="DNA_brk_join_enz"/>
</dbReference>
<protein>
    <recommendedName>
        <fullName evidence="9">Tyrosine recombinase XerC</fullName>
    </recommendedName>
</protein>
<dbReference type="Pfam" id="PF02899">
    <property type="entry name" value="Phage_int_SAM_1"/>
    <property type="match status" value="1"/>
</dbReference>